<name>A0ABS7PSC5_9SPHN</name>
<evidence type="ECO:0000313" key="1">
    <source>
        <dbReference type="EMBL" id="MBY8824247.1"/>
    </source>
</evidence>
<dbReference type="Proteomes" id="UP000706039">
    <property type="component" value="Unassembled WGS sequence"/>
</dbReference>
<reference evidence="1 2" key="1">
    <citation type="submission" date="2021-08" db="EMBL/GenBank/DDBJ databases">
        <authorList>
            <person name="Tuo L."/>
        </authorList>
    </citation>
    <scope>NUCLEOTIDE SEQUENCE [LARGE SCALE GENOMIC DNA]</scope>
    <source>
        <strain evidence="1 2">JCM 31229</strain>
    </source>
</reference>
<proteinExistence type="predicted"/>
<sequence>MVWDLRGALLKKQEVESARLADFEFRLRARTMKLLAAPLDIEPAILIALVARHGDDVLLDHVAPLRPDIDIPALQAMFDACRAEARVQLIGELGDPSPHRLA</sequence>
<keyword evidence="2" id="KW-1185">Reference proteome</keyword>
<gene>
    <name evidence="1" type="ORF">K7G82_18220</name>
</gene>
<accession>A0ABS7PSC5</accession>
<dbReference type="EMBL" id="JAINVV010000008">
    <property type="protein sequence ID" value="MBY8824247.1"/>
    <property type="molecule type" value="Genomic_DNA"/>
</dbReference>
<comment type="caution">
    <text evidence="1">The sequence shown here is derived from an EMBL/GenBank/DDBJ whole genome shotgun (WGS) entry which is preliminary data.</text>
</comment>
<evidence type="ECO:0000313" key="2">
    <source>
        <dbReference type="Proteomes" id="UP000706039"/>
    </source>
</evidence>
<organism evidence="1 2">
    <name type="scientific">Sphingomonas colocasiae</name>
    <dbReference type="NCBI Taxonomy" id="1848973"/>
    <lineage>
        <taxon>Bacteria</taxon>
        <taxon>Pseudomonadati</taxon>
        <taxon>Pseudomonadota</taxon>
        <taxon>Alphaproteobacteria</taxon>
        <taxon>Sphingomonadales</taxon>
        <taxon>Sphingomonadaceae</taxon>
        <taxon>Sphingomonas</taxon>
    </lineage>
</organism>
<protein>
    <submittedName>
        <fullName evidence="1">Uncharacterized protein</fullName>
    </submittedName>
</protein>